<dbReference type="InterPro" id="IPR009105">
    <property type="entry name" value="Colicin_E3_ribonuclease"/>
</dbReference>
<dbReference type="Proteomes" id="UP000182567">
    <property type="component" value="Chromosome"/>
</dbReference>
<feature type="domain" description="Colicin E3-like ribonuclease" evidence="6">
    <location>
        <begin position="293"/>
        <end position="372"/>
    </location>
</feature>
<name>A0A1J0EPD4_9PSED</name>
<dbReference type="GO" id="GO:0043022">
    <property type="term" value="F:ribosome binding"/>
    <property type="evidence" value="ECO:0007669"/>
    <property type="project" value="InterPro"/>
</dbReference>
<accession>A0A1J0EPD4</accession>
<dbReference type="RefSeq" id="WP_071553489.1">
    <property type="nucleotide sequence ID" value="NZ_CP017886.1"/>
</dbReference>
<feature type="region of interest" description="Disordered" evidence="4">
    <location>
        <begin position="1"/>
        <end position="46"/>
    </location>
</feature>
<dbReference type="Pfam" id="PF06958">
    <property type="entry name" value="Pyocin_S"/>
    <property type="match status" value="1"/>
</dbReference>
<evidence type="ECO:0000256" key="3">
    <source>
        <dbReference type="ARBA" id="ARBA00023048"/>
    </source>
</evidence>
<dbReference type="GeneID" id="46910331"/>
<sequence length="373" mass="40634">MTKDKQKKDPFNDIWSRKRPNGGASWAAWNPPPEPEREYIPKDEWPIPKERSDPVFAKCCTPENWGSTHAGSNTMPASNFGKVMLAGSMLVPSAAQAAGLALGFDAVLGRIAGGGILQKGFTWALRGNPAGVFVLGMLPTKMGDGTLYTDDQLRSMTRAPTRVRFQFRRDVEGVLQIYGIHTGPSGDDTVRTVQAKWNATRTAIEAELNGATILWTPRGRSGIPPLVHPDASHSQDPILVHPIPEGTDSQIEGYPTGDDIETKDCILVFPADSGLSSLYLVFSRPLGGDHSFHPAPKGLAAFPDAVKVDFKTRVQGGGGARRRWKDGKGRIYEWDSQHGAVEMYDKQGKHLGEFDPVTGEQTKPAKPGRNVEK</sequence>
<dbReference type="SUPFAM" id="SSF69369">
    <property type="entry name" value="Cloacin translocation domain"/>
    <property type="match status" value="1"/>
</dbReference>
<dbReference type="GO" id="GO:0003723">
    <property type="term" value="F:RNA binding"/>
    <property type="evidence" value="ECO:0007669"/>
    <property type="project" value="InterPro"/>
</dbReference>
<feature type="compositionally biased region" description="Basic and acidic residues" evidence="4">
    <location>
        <begin position="1"/>
        <end position="11"/>
    </location>
</feature>
<dbReference type="OrthoDB" id="982153at2"/>
<dbReference type="InterPro" id="IPR016128">
    <property type="entry name" value="Pyosin/cloacin_T_dom"/>
</dbReference>
<evidence type="ECO:0000259" key="5">
    <source>
        <dbReference type="Pfam" id="PF06958"/>
    </source>
</evidence>
<evidence type="ECO:0000313" key="7">
    <source>
        <dbReference type="EMBL" id="APC17684.1"/>
    </source>
</evidence>
<proteinExistence type="predicted"/>
<evidence type="ECO:0000313" key="8">
    <source>
        <dbReference type="Proteomes" id="UP000182567"/>
    </source>
</evidence>
<dbReference type="Pfam" id="PF09000">
    <property type="entry name" value="Cytotoxic"/>
    <property type="match status" value="1"/>
</dbReference>
<dbReference type="AlphaFoldDB" id="A0A1J0EPD4"/>
<keyword evidence="3" id="KW-0078">Bacteriocin</keyword>
<dbReference type="EMBL" id="CP017886">
    <property type="protein sequence ID" value="APC17684.1"/>
    <property type="molecule type" value="Genomic_DNA"/>
</dbReference>
<feature type="region of interest" description="Disordered" evidence="4">
    <location>
        <begin position="347"/>
        <end position="373"/>
    </location>
</feature>
<feature type="domain" description="Pyosin/cloacin translocation" evidence="5">
    <location>
        <begin position="150"/>
        <end position="281"/>
    </location>
</feature>
<reference evidence="8" key="1">
    <citation type="submission" date="2016-10" db="EMBL/GenBank/DDBJ databases">
        <title>Pseudomonas frederiksbergensis ERGS4:02 complete genome.</title>
        <authorList>
            <person name="Kumar R."/>
            <person name="Acharya V."/>
            <person name="Singh D."/>
        </authorList>
    </citation>
    <scope>NUCLEOTIDE SEQUENCE [LARGE SCALE GENOMIC DNA]</scope>
    <source>
        <strain evidence="8">ERGS4:02</strain>
    </source>
</reference>
<protein>
    <submittedName>
        <fullName evidence="7">S-type Pyocin</fullName>
    </submittedName>
</protein>
<evidence type="ECO:0000256" key="1">
    <source>
        <dbReference type="ARBA" id="ARBA00022529"/>
    </source>
</evidence>
<dbReference type="GO" id="GO:0016788">
    <property type="term" value="F:hydrolase activity, acting on ester bonds"/>
    <property type="evidence" value="ECO:0007669"/>
    <property type="project" value="InterPro"/>
</dbReference>
<dbReference type="GO" id="GO:0031640">
    <property type="term" value="P:killing of cells of another organism"/>
    <property type="evidence" value="ECO:0007669"/>
    <property type="project" value="UniProtKB-KW"/>
</dbReference>
<dbReference type="GO" id="GO:0042742">
    <property type="term" value="P:defense response to bacterium"/>
    <property type="evidence" value="ECO:0007669"/>
    <property type="project" value="UniProtKB-KW"/>
</dbReference>
<organism evidence="7 8">
    <name type="scientific">Pseudomonas frederiksbergensis</name>
    <dbReference type="NCBI Taxonomy" id="104087"/>
    <lineage>
        <taxon>Bacteria</taxon>
        <taxon>Pseudomonadati</taxon>
        <taxon>Pseudomonadota</taxon>
        <taxon>Gammaproteobacteria</taxon>
        <taxon>Pseudomonadales</taxon>
        <taxon>Pseudomonadaceae</taxon>
        <taxon>Pseudomonas</taxon>
    </lineage>
</organism>
<keyword evidence="1" id="KW-0929">Antimicrobial</keyword>
<evidence type="ECO:0000256" key="2">
    <source>
        <dbReference type="ARBA" id="ARBA00023022"/>
    </source>
</evidence>
<keyword evidence="2" id="KW-0044">Antibiotic</keyword>
<dbReference type="InterPro" id="IPR036725">
    <property type="entry name" value="ColE3_ribonuclease_sf"/>
</dbReference>
<evidence type="ECO:0000256" key="4">
    <source>
        <dbReference type="SAM" id="MobiDB-lite"/>
    </source>
</evidence>
<evidence type="ECO:0000259" key="6">
    <source>
        <dbReference type="Pfam" id="PF09000"/>
    </source>
</evidence>
<dbReference type="Gene3D" id="3.10.380.10">
    <property type="entry name" value="Colicin E3-like ribonuclease domain"/>
    <property type="match status" value="1"/>
</dbReference>
<dbReference type="SUPFAM" id="SSF63840">
    <property type="entry name" value="Ribonuclease domain of colicin E3"/>
    <property type="match status" value="1"/>
</dbReference>
<gene>
    <name evidence="7" type="ORF">BLL42_18830</name>
</gene>
<feature type="compositionally biased region" description="Basic and acidic residues" evidence="4">
    <location>
        <begin position="34"/>
        <end position="46"/>
    </location>
</feature>
<dbReference type="InterPro" id="IPR036302">
    <property type="entry name" value="Pyosin/cloacin_T_dom_sf"/>
</dbReference>